<feature type="region of interest" description="Disordered" evidence="1">
    <location>
        <begin position="1"/>
        <end position="21"/>
    </location>
</feature>
<dbReference type="GeneID" id="18917604"/>
<dbReference type="Proteomes" id="UP000008370">
    <property type="component" value="Unassembled WGS sequence"/>
</dbReference>
<name>K5W3U1_PHACS</name>
<dbReference type="KEGG" id="pco:PHACADRAFT_260044"/>
<evidence type="ECO:0000313" key="3">
    <source>
        <dbReference type="Proteomes" id="UP000008370"/>
    </source>
</evidence>
<feature type="compositionally biased region" description="Polar residues" evidence="1">
    <location>
        <begin position="1"/>
        <end position="19"/>
    </location>
</feature>
<sequence length="382" mass="43693">MSTVMEESSSSNPVLSNTDVGAHRIDSTKQPVLYIRPWDGITSTPQAYAILRAIERRYGRLKHYTFRRDHEASDMYQPYFFAEFESGESLEMLPLGRQTIQLEIPIYDRTPSGGIGLQDLRGLLRPENRLEGELVPEASVITRMAAETASKSDAVEEKPTTRVVDVWIERSDRKKPAVFTTFSLTKYKRNMVCKAFAEWGGFYEPPLPPQPQSEEDRLFSPPPPPPKPEVKRKYMDAVLSEWLPKIEAERRELEALRKEVTSQAELEAFIAAQEPAETDVPEDASTHVVEAAPEPEPEPELEPELEPEPAKPVQPRIGKKRERLLTLARQNARTPLPETLKPLSLEQRERKKLEKEQKSADEEQIKSTVRERLWKLMGGKWL</sequence>
<dbReference type="InParanoid" id="K5W3U1"/>
<evidence type="ECO:0000313" key="2">
    <source>
        <dbReference type="EMBL" id="EKM53604.1"/>
    </source>
</evidence>
<keyword evidence="3" id="KW-1185">Reference proteome</keyword>
<reference evidence="2 3" key="1">
    <citation type="journal article" date="2012" name="BMC Genomics">
        <title>Comparative genomics of the white-rot fungi, Phanerochaete carnosa and P. chrysosporium, to elucidate the genetic basis of the distinct wood types they colonize.</title>
        <authorList>
            <person name="Suzuki H."/>
            <person name="MacDonald J."/>
            <person name="Syed K."/>
            <person name="Salamov A."/>
            <person name="Hori C."/>
            <person name="Aerts A."/>
            <person name="Henrissat B."/>
            <person name="Wiebenga A."/>
            <person name="vanKuyk P.A."/>
            <person name="Barry K."/>
            <person name="Lindquist E."/>
            <person name="LaButti K."/>
            <person name="Lapidus A."/>
            <person name="Lucas S."/>
            <person name="Coutinho P."/>
            <person name="Gong Y."/>
            <person name="Samejima M."/>
            <person name="Mahadevan R."/>
            <person name="Abou-Zaid M."/>
            <person name="de Vries R.P."/>
            <person name="Igarashi K."/>
            <person name="Yadav J.S."/>
            <person name="Grigoriev I.V."/>
            <person name="Master E.R."/>
        </authorList>
    </citation>
    <scope>NUCLEOTIDE SEQUENCE [LARGE SCALE GENOMIC DNA]</scope>
    <source>
        <strain evidence="2 3">HHB-10118-sp</strain>
    </source>
</reference>
<feature type="region of interest" description="Disordered" evidence="1">
    <location>
        <begin position="206"/>
        <end position="229"/>
    </location>
</feature>
<gene>
    <name evidence="2" type="ORF">PHACADRAFT_260044</name>
</gene>
<dbReference type="AlphaFoldDB" id="K5W3U1"/>
<dbReference type="EMBL" id="JH930474">
    <property type="protein sequence ID" value="EKM53604.1"/>
    <property type="molecule type" value="Genomic_DNA"/>
</dbReference>
<feature type="compositionally biased region" description="Basic and acidic residues" evidence="1">
    <location>
        <begin position="346"/>
        <end position="367"/>
    </location>
</feature>
<accession>K5W3U1</accession>
<organism evidence="2 3">
    <name type="scientific">Phanerochaete carnosa (strain HHB-10118-sp)</name>
    <name type="common">White-rot fungus</name>
    <name type="synonym">Peniophora carnosa</name>
    <dbReference type="NCBI Taxonomy" id="650164"/>
    <lineage>
        <taxon>Eukaryota</taxon>
        <taxon>Fungi</taxon>
        <taxon>Dikarya</taxon>
        <taxon>Basidiomycota</taxon>
        <taxon>Agaricomycotina</taxon>
        <taxon>Agaricomycetes</taxon>
        <taxon>Polyporales</taxon>
        <taxon>Phanerochaetaceae</taxon>
        <taxon>Phanerochaete</taxon>
    </lineage>
</organism>
<evidence type="ECO:0000256" key="1">
    <source>
        <dbReference type="SAM" id="MobiDB-lite"/>
    </source>
</evidence>
<proteinExistence type="predicted"/>
<feature type="compositionally biased region" description="Acidic residues" evidence="1">
    <location>
        <begin position="293"/>
        <end position="307"/>
    </location>
</feature>
<protein>
    <submittedName>
        <fullName evidence="2">Uncharacterized protein</fullName>
    </submittedName>
</protein>
<dbReference type="HOGENOM" id="CLU_797212_0_0_1"/>
<dbReference type="RefSeq" id="XP_007398290.1">
    <property type="nucleotide sequence ID" value="XM_007398228.1"/>
</dbReference>
<feature type="region of interest" description="Disordered" evidence="1">
    <location>
        <begin position="276"/>
        <end position="367"/>
    </location>
</feature>
<dbReference type="OrthoDB" id="3362336at2759"/>